<keyword evidence="4" id="KW-0597">Phosphoprotein</keyword>
<dbReference type="GO" id="GO:0043565">
    <property type="term" value="F:sequence-specific DNA binding"/>
    <property type="evidence" value="ECO:0007669"/>
    <property type="project" value="InterPro"/>
</dbReference>
<dbReference type="InterPro" id="IPR018060">
    <property type="entry name" value="HTH_AraC"/>
</dbReference>
<evidence type="ECO:0000313" key="8">
    <source>
        <dbReference type="Proteomes" id="UP000310636"/>
    </source>
</evidence>
<dbReference type="PROSITE" id="PS50110">
    <property type="entry name" value="RESPONSE_REGULATORY"/>
    <property type="match status" value="1"/>
</dbReference>
<dbReference type="RefSeq" id="WP_136371216.1">
    <property type="nucleotide sequence ID" value="NZ_SSOB01000023.1"/>
</dbReference>
<dbReference type="OrthoDB" id="9794370at2"/>
<comment type="caution">
    <text evidence="7">The sequence shown here is derived from an EMBL/GenBank/DDBJ whole genome shotgun (WGS) entry which is preliminary data.</text>
</comment>
<feature type="domain" description="Response regulatory" evidence="6">
    <location>
        <begin position="3"/>
        <end position="120"/>
    </location>
</feature>
<dbReference type="SMART" id="SM00342">
    <property type="entry name" value="HTH_ARAC"/>
    <property type="match status" value="1"/>
</dbReference>
<dbReference type="Pfam" id="PF00072">
    <property type="entry name" value="Response_reg"/>
    <property type="match status" value="1"/>
</dbReference>
<proteinExistence type="predicted"/>
<sequence>MFKVMLVEDEMLVRIGFKNAVDWNRFGMEVAWDVPDGLAAWEVYGRERPDLIITDIKMPRMDGMELISRIREQDKSTRIVVLSCLEEFDLVRKAMALGVSNYILKLTMTDEEIEAVLSGVEGELLARAQRSAESKGIRTLADTELLKEKMLKDFLFYGIRKAEEFERFVQVHRLALSPERMIVGVMEIDRYAQLRSKFKDDHGHLVKMTIQNLLTEIVGQFNRGEAAALEDKSYLLVLHYGDVVSEMSIRRELHGLLQQIRQVMKSYFNTSVSFGVSSLSNGYASLPRLLEEARRVVQNRFLSGPGLIHVNSEPVDTSELLEQLACLRQLGPLRGLLPASGIEAYEGFVQTLTSSLHEQPETVRVLVYQLVQWIHTKLYEYNHNEITLLRGIPEGLEQCDTLPEMLDLIERHVRELAEEARSRLQMSPEIIKAVQFIKLHYQENISLLRVARKVGLSSGYLSNLFKKELGMTFIDYLNRYRVERAKELLIMTSKKSYDIAVEVGFSPEYTYFSKVFKRLTGLNPNEYRRQAHDGDIGI</sequence>
<evidence type="ECO:0000256" key="3">
    <source>
        <dbReference type="ARBA" id="ARBA00023163"/>
    </source>
</evidence>
<dbReference type="EMBL" id="SSOB01000023">
    <property type="protein sequence ID" value="THF76678.1"/>
    <property type="molecule type" value="Genomic_DNA"/>
</dbReference>
<dbReference type="SUPFAM" id="SSF52172">
    <property type="entry name" value="CheY-like"/>
    <property type="match status" value="1"/>
</dbReference>
<dbReference type="Pfam" id="PF12833">
    <property type="entry name" value="HTH_18"/>
    <property type="match status" value="1"/>
</dbReference>
<name>A0A4S4BP54_9BACL</name>
<dbReference type="InterPro" id="IPR001789">
    <property type="entry name" value="Sig_transdc_resp-reg_receiver"/>
</dbReference>
<keyword evidence="3" id="KW-0804">Transcription</keyword>
<evidence type="ECO:0000259" key="6">
    <source>
        <dbReference type="PROSITE" id="PS50110"/>
    </source>
</evidence>
<reference evidence="7 8" key="1">
    <citation type="submission" date="2019-04" db="EMBL/GenBank/DDBJ databases">
        <title>Cohnella sp. nov. isolated from preserved vegetables.</title>
        <authorList>
            <person name="Lin S.-Y."/>
            <person name="Hung M.-H."/>
            <person name="Young C.-C."/>
        </authorList>
    </citation>
    <scope>NUCLEOTIDE SEQUENCE [LARGE SCALE GENOMIC DNA]</scope>
    <source>
        <strain evidence="7 8">CC-MHH1044</strain>
    </source>
</reference>
<dbReference type="SUPFAM" id="SSF46689">
    <property type="entry name" value="Homeodomain-like"/>
    <property type="match status" value="2"/>
</dbReference>
<feature type="domain" description="HTH araC/xylS-type" evidence="5">
    <location>
        <begin position="431"/>
        <end position="530"/>
    </location>
</feature>
<protein>
    <submittedName>
        <fullName evidence="7">Response regulator</fullName>
    </submittedName>
</protein>
<dbReference type="Gene3D" id="1.10.10.60">
    <property type="entry name" value="Homeodomain-like"/>
    <property type="match status" value="2"/>
</dbReference>
<gene>
    <name evidence="7" type="ORF">E6C55_18055</name>
</gene>
<feature type="modified residue" description="4-aspartylphosphate" evidence="4">
    <location>
        <position position="55"/>
    </location>
</feature>
<dbReference type="PROSITE" id="PS01124">
    <property type="entry name" value="HTH_ARAC_FAMILY_2"/>
    <property type="match status" value="1"/>
</dbReference>
<evidence type="ECO:0000313" key="7">
    <source>
        <dbReference type="EMBL" id="THF76678.1"/>
    </source>
</evidence>
<evidence type="ECO:0000256" key="2">
    <source>
        <dbReference type="ARBA" id="ARBA00023125"/>
    </source>
</evidence>
<dbReference type="AlphaFoldDB" id="A0A4S4BP54"/>
<keyword evidence="2" id="KW-0238">DNA-binding</keyword>
<dbReference type="InterPro" id="IPR009057">
    <property type="entry name" value="Homeodomain-like_sf"/>
</dbReference>
<organism evidence="7 8">
    <name type="scientific">Cohnella fermenti</name>
    <dbReference type="NCBI Taxonomy" id="2565925"/>
    <lineage>
        <taxon>Bacteria</taxon>
        <taxon>Bacillati</taxon>
        <taxon>Bacillota</taxon>
        <taxon>Bacilli</taxon>
        <taxon>Bacillales</taxon>
        <taxon>Paenibacillaceae</taxon>
        <taxon>Cohnella</taxon>
    </lineage>
</organism>
<evidence type="ECO:0000256" key="4">
    <source>
        <dbReference type="PROSITE-ProRule" id="PRU00169"/>
    </source>
</evidence>
<dbReference type="Proteomes" id="UP000310636">
    <property type="component" value="Unassembled WGS sequence"/>
</dbReference>
<evidence type="ECO:0000259" key="5">
    <source>
        <dbReference type="PROSITE" id="PS01124"/>
    </source>
</evidence>
<dbReference type="PANTHER" id="PTHR43280:SF28">
    <property type="entry name" value="HTH-TYPE TRANSCRIPTIONAL ACTIVATOR RHAS"/>
    <property type="match status" value="1"/>
</dbReference>
<dbReference type="CDD" id="cd17536">
    <property type="entry name" value="REC_YesN-like"/>
    <property type="match status" value="1"/>
</dbReference>
<dbReference type="SMART" id="SM00448">
    <property type="entry name" value="REC"/>
    <property type="match status" value="1"/>
</dbReference>
<dbReference type="PANTHER" id="PTHR43280">
    <property type="entry name" value="ARAC-FAMILY TRANSCRIPTIONAL REGULATOR"/>
    <property type="match status" value="1"/>
</dbReference>
<dbReference type="GO" id="GO:0003700">
    <property type="term" value="F:DNA-binding transcription factor activity"/>
    <property type="evidence" value="ECO:0007669"/>
    <property type="project" value="InterPro"/>
</dbReference>
<dbReference type="InterPro" id="IPR011006">
    <property type="entry name" value="CheY-like_superfamily"/>
</dbReference>
<evidence type="ECO:0000256" key="1">
    <source>
        <dbReference type="ARBA" id="ARBA00023015"/>
    </source>
</evidence>
<dbReference type="GO" id="GO:0000160">
    <property type="term" value="P:phosphorelay signal transduction system"/>
    <property type="evidence" value="ECO:0007669"/>
    <property type="project" value="InterPro"/>
</dbReference>
<keyword evidence="8" id="KW-1185">Reference proteome</keyword>
<dbReference type="Gene3D" id="3.40.50.2300">
    <property type="match status" value="1"/>
</dbReference>
<keyword evidence="1" id="KW-0805">Transcription regulation</keyword>
<accession>A0A4S4BP54</accession>